<reference evidence="9 10" key="1">
    <citation type="submission" date="2016-11" db="EMBL/GenBank/DDBJ databases">
        <authorList>
            <person name="Jaros S."/>
            <person name="Januszkiewicz K."/>
            <person name="Wedrychowicz H."/>
        </authorList>
    </citation>
    <scope>NUCLEOTIDE SEQUENCE [LARGE SCALE GENOMIC DNA]</scope>
    <source>
        <strain evidence="9 10">DSM 19022</strain>
    </source>
</reference>
<sequence length="354" mass="37502">MTKRNISLLLALVMVLSLLAGCSKPAEQTPAEQTPAETPAAEAPKYSFGMVTDVGGIGDKSFNDSAWAGIEKAGKELGVEPKLLQSTKQDDYTPNLGSMAQSVDLTLAVGFLFEDAMKTTADQYGDKKFGVIDTVVDKPNVMSITFKEHEGSFLVGLIAGLTTKTNTVGFVGGMDFPTIHKFEVGYIAGVKSVNPNAKVIVNYTGAFDNPDKGKEVALAQHQQGADVIFHASGSCGIGVIQAADEKGFWAIGVDQDQAKESKNNKVLCSMIKRVDTATYTVIQAYVNNTFKGGAANALELGLKDEGVGYSDGGNNVPADVAAVVEKYKAAINDGSITIPSTREELETFKPVEIK</sequence>
<dbReference type="PANTHER" id="PTHR34296:SF2">
    <property type="entry name" value="ABC TRANSPORTER GUANOSINE-BINDING PROTEIN NUPN"/>
    <property type="match status" value="1"/>
</dbReference>
<evidence type="ECO:0000256" key="5">
    <source>
        <dbReference type="ARBA" id="ARBA00023136"/>
    </source>
</evidence>
<feature type="chain" id="PRO_5038793385" evidence="7">
    <location>
        <begin position="21"/>
        <end position="354"/>
    </location>
</feature>
<keyword evidence="5" id="KW-0472">Membrane</keyword>
<dbReference type="RefSeq" id="WP_084524624.1">
    <property type="nucleotide sequence ID" value="NZ_FQZS01000019.1"/>
</dbReference>
<evidence type="ECO:0000256" key="3">
    <source>
        <dbReference type="ARBA" id="ARBA00022475"/>
    </source>
</evidence>
<evidence type="ECO:0000256" key="6">
    <source>
        <dbReference type="ARBA" id="ARBA00023288"/>
    </source>
</evidence>
<dbReference type="SUPFAM" id="SSF53822">
    <property type="entry name" value="Periplasmic binding protein-like I"/>
    <property type="match status" value="1"/>
</dbReference>
<name>A0A1M6H8Y7_9FIRM</name>
<accession>A0A1M6H8Y7</accession>
<dbReference type="CDD" id="cd06354">
    <property type="entry name" value="PBP1_PrnA-like"/>
    <property type="match status" value="1"/>
</dbReference>
<keyword evidence="4 7" id="KW-0732">Signal</keyword>
<evidence type="ECO:0000256" key="1">
    <source>
        <dbReference type="ARBA" id="ARBA00004193"/>
    </source>
</evidence>
<evidence type="ECO:0000313" key="10">
    <source>
        <dbReference type="Proteomes" id="UP000184442"/>
    </source>
</evidence>
<dbReference type="InterPro" id="IPR028082">
    <property type="entry name" value="Peripla_BP_I"/>
</dbReference>
<evidence type="ECO:0000256" key="4">
    <source>
        <dbReference type="ARBA" id="ARBA00022729"/>
    </source>
</evidence>
<evidence type="ECO:0000259" key="8">
    <source>
        <dbReference type="Pfam" id="PF02608"/>
    </source>
</evidence>
<evidence type="ECO:0000256" key="2">
    <source>
        <dbReference type="ARBA" id="ARBA00008610"/>
    </source>
</evidence>
<dbReference type="AlphaFoldDB" id="A0A1M6H8Y7"/>
<proteinExistence type="inferred from homology"/>
<keyword evidence="10" id="KW-1185">Reference proteome</keyword>
<protein>
    <submittedName>
        <fullName evidence="9">Basic membrane protein A</fullName>
    </submittedName>
</protein>
<dbReference type="InterPro" id="IPR003760">
    <property type="entry name" value="PnrA-like"/>
</dbReference>
<dbReference type="InterPro" id="IPR050957">
    <property type="entry name" value="BMP_lipoprotein"/>
</dbReference>
<gene>
    <name evidence="9" type="ORF">SAMN02745176_02698</name>
</gene>
<keyword evidence="6" id="KW-0449">Lipoprotein</keyword>
<comment type="subcellular location">
    <subcellularLocation>
        <location evidence="1">Cell membrane</location>
        <topology evidence="1">Lipid-anchor</topology>
    </subcellularLocation>
</comment>
<dbReference type="EMBL" id="FQZS01000019">
    <property type="protein sequence ID" value="SHJ18652.1"/>
    <property type="molecule type" value="Genomic_DNA"/>
</dbReference>
<dbReference type="Gene3D" id="3.40.50.2300">
    <property type="match status" value="2"/>
</dbReference>
<organism evidence="9 10">
    <name type="scientific">Lutispora thermophila DSM 19022</name>
    <dbReference type="NCBI Taxonomy" id="1122184"/>
    <lineage>
        <taxon>Bacteria</taxon>
        <taxon>Bacillati</taxon>
        <taxon>Bacillota</taxon>
        <taxon>Clostridia</taxon>
        <taxon>Lutisporales</taxon>
        <taxon>Lutisporaceae</taxon>
        <taxon>Lutispora</taxon>
    </lineage>
</organism>
<feature type="signal peptide" evidence="7">
    <location>
        <begin position="1"/>
        <end position="20"/>
    </location>
</feature>
<comment type="similarity">
    <text evidence="2">Belongs to the BMP lipoprotein family.</text>
</comment>
<dbReference type="GO" id="GO:0005886">
    <property type="term" value="C:plasma membrane"/>
    <property type="evidence" value="ECO:0007669"/>
    <property type="project" value="UniProtKB-SubCell"/>
</dbReference>
<dbReference type="Proteomes" id="UP000184442">
    <property type="component" value="Unassembled WGS sequence"/>
</dbReference>
<keyword evidence="3" id="KW-1003">Cell membrane</keyword>
<feature type="domain" description="ABC transporter substrate-binding protein PnrA-like" evidence="8">
    <location>
        <begin position="50"/>
        <end position="334"/>
    </location>
</feature>
<dbReference type="Pfam" id="PF02608">
    <property type="entry name" value="Bmp"/>
    <property type="match status" value="1"/>
</dbReference>
<dbReference type="STRING" id="1122184.SAMN02745176_02698"/>
<evidence type="ECO:0000313" key="9">
    <source>
        <dbReference type="EMBL" id="SHJ18652.1"/>
    </source>
</evidence>
<dbReference type="PANTHER" id="PTHR34296">
    <property type="entry name" value="TRANSCRIPTIONAL ACTIVATOR PROTEIN MED"/>
    <property type="match status" value="1"/>
</dbReference>
<dbReference type="PROSITE" id="PS51257">
    <property type="entry name" value="PROKAR_LIPOPROTEIN"/>
    <property type="match status" value="1"/>
</dbReference>
<evidence type="ECO:0000256" key="7">
    <source>
        <dbReference type="SAM" id="SignalP"/>
    </source>
</evidence>